<gene>
    <name evidence="2" type="ORF">EK21DRAFT_60521</name>
</gene>
<dbReference type="OrthoDB" id="3782326at2759"/>
<keyword evidence="3" id="KW-1185">Reference proteome</keyword>
<protein>
    <submittedName>
        <fullName evidence="2">Uncharacterized protein</fullName>
    </submittedName>
</protein>
<dbReference type="AlphaFoldDB" id="A0A9P4LRF3"/>
<reference evidence="2" key="1">
    <citation type="journal article" date="2020" name="Stud. Mycol.">
        <title>101 Dothideomycetes genomes: a test case for predicting lifestyles and emergence of pathogens.</title>
        <authorList>
            <person name="Haridas S."/>
            <person name="Albert R."/>
            <person name="Binder M."/>
            <person name="Bloem J."/>
            <person name="Labutti K."/>
            <person name="Salamov A."/>
            <person name="Andreopoulos B."/>
            <person name="Baker S."/>
            <person name="Barry K."/>
            <person name="Bills G."/>
            <person name="Bluhm B."/>
            <person name="Cannon C."/>
            <person name="Castanera R."/>
            <person name="Culley D."/>
            <person name="Daum C."/>
            <person name="Ezra D."/>
            <person name="Gonzalez J."/>
            <person name="Henrissat B."/>
            <person name="Kuo A."/>
            <person name="Liang C."/>
            <person name="Lipzen A."/>
            <person name="Lutzoni F."/>
            <person name="Magnuson J."/>
            <person name="Mondo S."/>
            <person name="Nolan M."/>
            <person name="Ohm R."/>
            <person name="Pangilinan J."/>
            <person name="Park H.-J."/>
            <person name="Ramirez L."/>
            <person name="Alfaro M."/>
            <person name="Sun H."/>
            <person name="Tritt A."/>
            <person name="Yoshinaga Y."/>
            <person name="Zwiers L.-H."/>
            <person name="Turgeon B."/>
            <person name="Goodwin S."/>
            <person name="Spatafora J."/>
            <person name="Crous P."/>
            <person name="Grigoriev I."/>
        </authorList>
    </citation>
    <scope>NUCLEOTIDE SEQUENCE</scope>
    <source>
        <strain evidence="2">CBS 110217</strain>
    </source>
</reference>
<dbReference type="EMBL" id="ML978171">
    <property type="protein sequence ID" value="KAF2032744.1"/>
    <property type="molecule type" value="Genomic_DNA"/>
</dbReference>
<evidence type="ECO:0000313" key="3">
    <source>
        <dbReference type="Proteomes" id="UP000799777"/>
    </source>
</evidence>
<proteinExistence type="predicted"/>
<organism evidence="2 3">
    <name type="scientific">Setomelanomma holmii</name>
    <dbReference type="NCBI Taxonomy" id="210430"/>
    <lineage>
        <taxon>Eukaryota</taxon>
        <taxon>Fungi</taxon>
        <taxon>Dikarya</taxon>
        <taxon>Ascomycota</taxon>
        <taxon>Pezizomycotina</taxon>
        <taxon>Dothideomycetes</taxon>
        <taxon>Pleosporomycetidae</taxon>
        <taxon>Pleosporales</taxon>
        <taxon>Pleosporineae</taxon>
        <taxon>Phaeosphaeriaceae</taxon>
        <taxon>Setomelanomma</taxon>
    </lineage>
</organism>
<comment type="caution">
    <text evidence="2">The sequence shown here is derived from an EMBL/GenBank/DDBJ whole genome shotgun (WGS) entry which is preliminary data.</text>
</comment>
<dbReference type="Proteomes" id="UP000799777">
    <property type="component" value="Unassembled WGS sequence"/>
</dbReference>
<accession>A0A9P4LRF3</accession>
<evidence type="ECO:0000313" key="2">
    <source>
        <dbReference type="EMBL" id="KAF2032744.1"/>
    </source>
</evidence>
<evidence type="ECO:0000256" key="1">
    <source>
        <dbReference type="SAM" id="MobiDB-lite"/>
    </source>
</evidence>
<feature type="region of interest" description="Disordered" evidence="1">
    <location>
        <begin position="1"/>
        <end position="57"/>
    </location>
</feature>
<feature type="compositionally biased region" description="Low complexity" evidence="1">
    <location>
        <begin position="33"/>
        <end position="52"/>
    </location>
</feature>
<sequence>MPSFFSQIGISKRKNNPYLNPHHPGRTPIPSKPTTRPTYPTHPTHSTSSLPLRPASPREAPDLLAEARQVANRDPITGRIMHQPGALNQTASETNLQANTRLNRALNAVERLGSCQERSAYMNRASQTKQTTGSRYELFAQEERHRREGELKLIKARGGVEYYAPERSVSEFYTGGVRD</sequence>
<name>A0A9P4LRF3_9PLEO</name>